<dbReference type="InterPro" id="IPR000866">
    <property type="entry name" value="AhpC/TSA"/>
</dbReference>
<evidence type="ECO:0000256" key="10">
    <source>
        <dbReference type="PIRSR" id="PIRSR000239-1"/>
    </source>
</evidence>
<keyword evidence="6" id="KW-1015">Disulfide bond</keyword>
<dbReference type="AlphaFoldDB" id="A0A2H0LM30"/>
<evidence type="ECO:0000256" key="3">
    <source>
        <dbReference type="ARBA" id="ARBA00022490"/>
    </source>
</evidence>
<dbReference type="InterPro" id="IPR024706">
    <property type="entry name" value="Peroxiredoxin_AhpC-typ"/>
</dbReference>
<comment type="similarity">
    <text evidence="2">Belongs to the peroxiredoxin family. AhpC/Prx1 subfamily.</text>
</comment>
<dbReference type="Proteomes" id="UP000230859">
    <property type="component" value="Unassembled WGS sequence"/>
</dbReference>
<keyword evidence="4 12" id="KW-0575">Peroxidase</keyword>
<feature type="active site" description="Cysteine sulfenic acid (-SOH) intermediate; for peroxidase activity" evidence="10">
    <location>
        <position position="49"/>
    </location>
</feature>
<keyword evidence="5" id="KW-0560">Oxidoreductase</keyword>
<comment type="caution">
    <text evidence="12">The sequence shown here is derived from an EMBL/GenBank/DDBJ whole genome shotgun (WGS) entry which is preliminary data.</text>
</comment>
<evidence type="ECO:0000313" key="12">
    <source>
        <dbReference type="EMBL" id="PIQ85490.1"/>
    </source>
</evidence>
<protein>
    <recommendedName>
        <fullName evidence="8">Thioredoxin peroxidase</fullName>
    </recommendedName>
</protein>
<name>A0A2H0LM30_9BACT</name>
<dbReference type="InterPro" id="IPR036249">
    <property type="entry name" value="Thioredoxin-like_sf"/>
</dbReference>
<dbReference type="GO" id="GO:0045454">
    <property type="term" value="P:cell redox homeostasis"/>
    <property type="evidence" value="ECO:0007669"/>
    <property type="project" value="TreeGrafter"/>
</dbReference>
<evidence type="ECO:0000256" key="9">
    <source>
        <dbReference type="ARBA" id="ARBA00037420"/>
    </source>
</evidence>
<dbReference type="GO" id="GO:0005829">
    <property type="term" value="C:cytosol"/>
    <property type="evidence" value="ECO:0007669"/>
    <property type="project" value="TreeGrafter"/>
</dbReference>
<evidence type="ECO:0000256" key="7">
    <source>
        <dbReference type="ARBA" id="ARBA00023284"/>
    </source>
</evidence>
<dbReference type="EMBL" id="PCVY01000065">
    <property type="protein sequence ID" value="PIQ85490.1"/>
    <property type="molecule type" value="Genomic_DNA"/>
</dbReference>
<evidence type="ECO:0000256" key="2">
    <source>
        <dbReference type="ARBA" id="ARBA00009796"/>
    </source>
</evidence>
<dbReference type="SUPFAM" id="SSF52833">
    <property type="entry name" value="Thioredoxin-like"/>
    <property type="match status" value="1"/>
</dbReference>
<dbReference type="PANTHER" id="PTHR10681:SF128">
    <property type="entry name" value="THIOREDOXIN-DEPENDENT PEROXIDE REDUCTASE, MITOCHONDRIAL"/>
    <property type="match status" value="1"/>
</dbReference>
<dbReference type="InterPro" id="IPR050217">
    <property type="entry name" value="Peroxiredoxin"/>
</dbReference>
<sequence length="175" mass="19457">MSTQVGTPAPDFTMQAVVDGGKFQPIKLSDYKGKWVVLFFYPLDFTFVCPTEITSFRDKLKDFNGLNAVVIGASIDSVYSHQAWIKQQLGELGFPLASDISKEVSRRYGILLEDKGIALRGTFIIDPNGILRWYLVNDLGIGRNIDEVVRVLKALQTGELCQANWKPGEKTLGKA</sequence>
<dbReference type="GO" id="GO:0033554">
    <property type="term" value="P:cellular response to stress"/>
    <property type="evidence" value="ECO:0007669"/>
    <property type="project" value="TreeGrafter"/>
</dbReference>
<evidence type="ECO:0000256" key="8">
    <source>
        <dbReference type="ARBA" id="ARBA00032824"/>
    </source>
</evidence>
<dbReference type="InterPro" id="IPR013766">
    <property type="entry name" value="Thioredoxin_domain"/>
</dbReference>
<evidence type="ECO:0000256" key="4">
    <source>
        <dbReference type="ARBA" id="ARBA00022559"/>
    </source>
</evidence>
<dbReference type="GO" id="GO:0008379">
    <property type="term" value="F:thioredoxin peroxidase activity"/>
    <property type="evidence" value="ECO:0007669"/>
    <property type="project" value="TreeGrafter"/>
</dbReference>
<evidence type="ECO:0000256" key="5">
    <source>
        <dbReference type="ARBA" id="ARBA00023002"/>
    </source>
</evidence>
<dbReference type="Gene3D" id="3.40.30.10">
    <property type="entry name" value="Glutaredoxin"/>
    <property type="match status" value="1"/>
</dbReference>
<accession>A0A2H0LM30</accession>
<keyword evidence="7" id="KW-0676">Redox-active center</keyword>
<evidence type="ECO:0000256" key="1">
    <source>
        <dbReference type="ARBA" id="ARBA00004496"/>
    </source>
</evidence>
<feature type="domain" description="Thioredoxin" evidence="11">
    <location>
        <begin position="3"/>
        <end position="157"/>
    </location>
</feature>
<dbReference type="GO" id="GO:0042744">
    <property type="term" value="P:hydrogen peroxide catabolic process"/>
    <property type="evidence" value="ECO:0007669"/>
    <property type="project" value="TreeGrafter"/>
</dbReference>
<dbReference type="PROSITE" id="PS51352">
    <property type="entry name" value="THIOREDOXIN_2"/>
    <property type="match status" value="1"/>
</dbReference>
<gene>
    <name evidence="12" type="ORF">COV74_08345</name>
</gene>
<dbReference type="CDD" id="cd03015">
    <property type="entry name" value="PRX_Typ2cys"/>
    <property type="match status" value="1"/>
</dbReference>
<dbReference type="PIRSF" id="PIRSF000239">
    <property type="entry name" value="AHPC"/>
    <property type="match status" value="1"/>
</dbReference>
<dbReference type="FunFam" id="3.40.30.10:FF:000002">
    <property type="entry name" value="Alkyl hydroperoxide reductase C"/>
    <property type="match status" value="1"/>
</dbReference>
<evidence type="ECO:0000256" key="6">
    <source>
        <dbReference type="ARBA" id="ARBA00023157"/>
    </source>
</evidence>
<reference evidence="12 13" key="1">
    <citation type="submission" date="2017-09" db="EMBL/GenBank/DDBJ databases">
        <title>Depth-based differentiation of microbial function through sediment-hosted aquifers and enrichment of novel symbionts in the deep terrestrial subsurface.</title>
        <authorList>
            <person name="Probst A.J."/>
            <person name="Ladd B."/>
            <person name="Jarett J.K."/>
            <person name="Geller-Mcgrath D.E."/>
            <person name="Sieber C.M."/>
            <person name="Emerson J.B."/>
            <person name="Anantharaman K."/>
            <person name="Thomas B.C."/>
            <person name="Malmstrom R."/>
            <person name="Stieglmeier M."/>
            <person name="Klingl A."/>
            <person name="Woyke T."/>
            <person name="Ryan C.M."/>
            <person name="Banfield J.F."/>
        </authorList>
    </citation>
    <scope>NUCLEOTIDE SEQUENCE [LARGE SCALE GENOMIC DNA]</scope>
    <source>
        <strain evidence="12">CG11_big_fil_rev_8_21_14_0_20_45_26</strain>
    </source>
</reference>
<keyword evidence="3" id="KW-0963">Cytoplasm</keyword>
<dbReference type="PANTHER" id="PTHR10681">
    <property type="entry name" value="THIOREDOXIN PEROXIDASE"/>
    <property type="match status" value="1"/>
</dbReference>
<proteinExistence type="inferred from homology"/>
<organism evidence="12 13">
    <name type="scientific">Candidatus Abzuiibacterium crystallinum</name>
    <dbReference type="NCBI Taxonomy" id="1974748"/>
    <lineage>
        <taxon>Bacteria</taxon>
        <taxon>Pseudomonadati</taxon>
        <taxon>Candidatus Omnitrophota</taxon>
        <taxon>Candidatus Abzuiibacterium</taxon>
    </lineage>
</organism>
<dbReference type="Pfam" id="PF00578">
    <property type="entry name" value="AhpC-TSA"/>
    <property type="match status" value="1"/>
</dbReference>
<evidence type="ECO:0000259" key="11">
    <source>
        <dbReference type="PROSITE" id="PS51352"/>
    </source>
</evidence>
<dbReference type="GO" id="GO:0006979">
    <property type="term" value="P:response to oxidative stress"/>
    <property type="evidence" value="ECO:0007669"/>
    <property type="project" value="TreeGrafter"/>
</dbReference>
<comment type="subcellular location">
    <subcellularLocation>
        <location evidence="1">Cytoplasm</location>
    </subcellularLocation>
</comment>
<evidence type="ECO:0000313" key="13">
    <source>
        <dbReference type="Proteomes" id="UP000230859"/>
    </source>
</evidence>
<comment type="function">
    <text evidence="9">Thiol-specific peroxidase that catalyzes the reduction of hydrogen peroxide and organic hydroperoxides to water and alcohols, respectively. Plays a role in cell protection against oxidative stress by detoxifying peroxides.</text>
</comment>